<dbReference type="NCBIfam" id="TIGR02985">
    <property type="entry name" value="Sig70_bacteroi1"/>
    <property type="match status" value="1"/>
</dbReference>
<dbReference type="InterPro" id="IPR014327">
    <property type="entry name" value="RNA_pol_sigma70_bacteroid"/>
</dbReference>
<proteinExistence type="inferred from homology"/>
<evidence type="ECO:0000259" key="5">
    <source>
        <dbReference type="Pfam" id="PF04542"/>
    </source>
</evidence>
<accession>A0A286A744</accession>
<dbReference type="InterPro" id="IPR014284">
    <property type="entry name" value="RNA_pol_sigma-70_dom"/>
</dbReference>
<keyword evidence="8" id="KW-1185">Reference proteome</keyword>
<name>A0A286A744_9SPHI</name>
<gene>
    <name evidence="7" type="ORF">SAMN06297358_2646</name>
</gene>
<evidence type="ECO:0000259" key="6">
    <source>
        <dbReference type="Pfam" id="PF08281"/>
    </source>
</evidence>
<dbReference type="Gene3D" id="1.10.10.10">
    <property type="entry name" value="Winged helix-like DNA-binding domain superfamily/Winged helix DNA-binding domain"/>
    <property type="match status" value="1"/>
</dbReference>
<keyword evidence="4" id="KW-0804">Transcription</keyword>
<feature type="domain" description="RNA polymerase sigma factor 70 region 4 type 2" evidence="6">
    <location>
        <begin position="125"/>
        <end position="172"/>
    </location>
</feature>
<dbReference type="InterPro" id="IPR013324">
    <property type="entry name" value="RNA_pol_sigma_r3/r4-like"/>
</dbReference>
<dbReference type="RefSeq" id="WP_097132489.1">
    <property type="nucleotide sequence ID" value="NZ_OCMT01000003.1"/>
</dbReference>
<reference evidence="8" key="1">
    <citation type="submission" date="2017-09" db="EMBL/GenBank/DDBJ databases">
        <authorList>
            <person name="Varghese N."/>
            <person name="Submissions S."/>
        </authorList>
    </citation>
    <scope>NUCLEOTIDE SEQUENCE [LARGE SCALE GENOMIC DNA]</scope>
    <source>
        <strain evidence="8">CGMCC 1.12803</strain>
    </source>
</reference>
<dbReference type="Gene3D" id="1.10.1740.10">
    <property type="match status" value="1"/>
</dbReference>
<evidence type="ECO:0000256" key="2">
    <source>
        <dbReference type="ARBA" id="ARBA00023015"/>
    </source>
</evidence>
<sequence length="199" mass="23660">MKLTNYTDEQSILLQLKEGSQLAFENLYHRYSKRLYWKLQKLVHDEDQADEILQDLFLKVWERRDQINIEQPFEAYLHRIAQRMAVDYFRKLERQSKLYESYRTVTTELTENVEELFAAKETQNLLNDAISQLPEQRRRAFKLCKIEGKSHQEAAEIMNISPNTVHNHLVKSVSFLKERLANSGKELTPFAIILLIEFL</sequence>
<keyword evidence="2" id="KW-0805">Transcription regulation</keyword>
<dbReference type="GO" id="GO:0016987">
    <property type="term" value="F:sigma factor activity"/>
    <property type="evidence" value="ECO:0007669"/>
    <property type="project" value="UniProtKB-KW"/>
</dbReference>
<evidence type="ECO:0000313" key="8">
    <source>
        <dbReference type="Proteomes" id="UP000219281"/>
    </source>
</evidence>
<dbReference type="EMBL" id="OCMT01000003">
    <property type="protein sequence ID" value="SOD17705.1"/>
    <property type="molecule type" value="Genomic_DNA"/>
</dbReference>
<feature type="domain" description="RNA polymerase sigma-70 region 2" evidence="5">
    <location>
        <begin position="27"/>
        <end position="94"/>
    </location>
</feature>
<organism evidence="7 8">
    <name type="scientific">Pedobacter xixiisoli</name>
    <dbReference type="NCBI Taxonomy" id="1476464"/>
    <lineage>
        <taxon>Bacteria</taxon>
        <taxon>Pseudomonadati</taxon>
        <taxon>Bacteroidota</taxon>
        <taxon>Sphingobacteriia</taxon>
        <taxon>Sphingobacteriales</taxon>
        <taxon>Sphingobacteriaceae</taxon>
        <taxon>Pedobacter</taxon>
    </lineage>
</organism>
<evidence type="ECO:0000256" key="3">
    <source>
        <dbReference type="ARBA" id="ARBA00023082"/>
    </source>
</evidence>
<dbReference type="SUPFAM" id="SSF88659">
    <property type="entry name" value="Sigma3 and sigma4 domains of RNA polymerase sigma factors"/>
    <property type="match status" value="1"/>
</dbReference>
<dbReference type="PANTHER" id="PTHR43133">
    <property type="entry name" value="RNA POLYMERASE ECF-TYPE SIGMA FACTO"/>
    <property type="match status" value="1"/>
</dbReference>
<keyword evidence="3" id="KW-0731">Sigma factor</keyword>
<dbReference type="InterPro" id="IPR007627">
    <property type="entry name" value="RNA_pol_sigma70_r2"/>
</dbReference>
<dbReference type="GO" id="GO:0006352">
    <property type="term" value="P:DNA-templated transcription initiation"/>
    <property type="evidence" value="ECO:0007669"/>
    <property type="project" value="InterPro"/>
</dbReference>
<dbReference type="InterPro" id="IPR039425">
    <property type="entry name" value="RNA_pol_sigma-70-like"/>
</dbReference>
<dbReference type="Pfam" id="PF04542">
    <property type="entry name" value="Sigma70_r2"/>
    <property type="match status" value="1"/>
</dbReference>
<evidence type="ECO:0000256" key="1">
    <source>
        <dbReference type="ARBA" id="ARBA00010641"/>
    </source>
</evidence>
<comment type="similarity">
    <text evidence="1">Belongs to the sigma-70 factor family. ECF subfamily.</text>
</comment>
<evidence type="ECO:0000256" key="4">
    <source>
        <dbReference type="ARBA" id="ARBA00023163"/>
    </source>
</evidence>
<dbReference type="InterPro" id="IPR036388">
    <property type="entry name" value="WH-like_DNA-bd_sf"/>
</dbReference>
<dbReference type="InterPro" id="IPR013325">
    <property type="entry name" value="RNA_pol_sigma_r2"/>
</dbReference>
<dbReference type="Pfam" id="PF08281">
    <property type="entry name" value="Sigma70_r4_2"/>
    <property type="match status" value="1"/>
</dbReference>
<evidence type="ECO:0000313" key="7">
    <source>
        <dbReference type="EMBL" id="SOD17705.1"/>
    </source>
</evidence>
<dbReference type="NCBIfam" id="TIGR02937">
    <property type="entry name" value="sigma70-ECF"/>
    <property type="match status" value="1"/>
</dbReference>
<dbReference type="AlphaFoldDB" id="A0A286A744"/>
<protein>
    <submittedName>
        <fullName evidence="7">RNA polymerase sigma-70 factor, ECF subfamily</fullName>
    </submittedName>
</protein>
<dbReference type="InterPro" id="IPR013249">
    <property type="entry name" value="RNA_pol_sigma70_r4_t2"/>
</dbReference>
<dbReference type="PANTHER" id="PTHR43133:SF46">
    <property type="entry name" value="RNA POLYMERASE SIGMA-70 FACTOR ECF SUBFAMILY"/>
    <property type="match status" value="1"/>
</dbReference>
<dbReference type="OrthoDB" id="655312at2"/>
<dbReference type="Proteomes" id="UP000219281">
    <property type="component" value="Unassembled WGS sequence"/>
</dbReference>
<dbReference type="SUPFAM" id="SSF88946">
    <property type="entry name" value="Sigma2 domain of RNA polymerase sigma factors"/>
    <property type="match status" value="1"/>
</dbReference>
<dbReference type="GO" id="GO:0003677">
    <property type="term" value="F:DNA binding"/>
    <property type="evidence" value="ECO:0007669"/>
    <property type="project" value="InterPro"/>
</dbReference>